<keyword evidence="1" id="KW-0732">Signal</keyword>
<feature type="signal peptide" evidence="1">
    <location>
        <begin position="1"/>
        <end position="23"/>
    </location>
</feature>
<name>A0A916R981_9HYPH</name>
<dbReference type="PANTHER" id="PTHR36933">
    <property type="entry name" value="SLL0788 PROTEIN"/>
    <property type="match status" value="1"/>
</dbReference>
<dbReference type="OrthoDB" id="517560at2"/>
<dbReference type="RefSeq" id="WP_127072271.1">
    <property type="nucleotide sequence ID" value="NZ_BMKB01000002.1"/>
</dbReference>
<dbReference type="PANTHER" id="PTHR36933:SF1">
    <property type="entry name" value="SLL0788 PROTEIN"/>
    <property type="match status" value="1"/>
</dbReference>
<dbReference type="AlphaFoldDB" id="A0A916R981"/>
<evidence type="ECO:0000313" key="3">
    <source>
        <dbReference type="EMBL" id="GGA43388.1"/>
    </source>
</evidence>
<feature type="domain" description="DUF305" evidence="2">
    <location>
        <begin position="40"/>
        <end position="158"/>
    </location>
</feature>
<dbReference type="Pfam" id="PF03713">
    <property type="entry name" value="DUF305"/>
    <property type="match status" value="1"/>
</dbReference>
<gene>
    <name evidence="3" type="ORF">GCM10011499_11220</name>
</gene>
<evidence type="ECO:0000313" key="4">
    <source>
        <dbReference type="Proteomes" id="UP000596977"/>
    </source>
</evidence>
<dbReference type="Proteomes" id="UP000596977">
    <property type="component" value="Unassembled WGS sequence"/>
</dbReference>
<reference evidence="3 4" key="1">
    <citation type="journal article" date="2014" name="Int. J. Syst. Evol. Microbiol.">
        <title>Complete genome sequence of Corynebacterium casei LMG S-19264T (=DSM 44701T), isolated from a smear-ripened cheese.</title>
        <authorList>
            <consortium name="US DOE Joint Genome Institute (JGI-PGF)"/>
            <person name="Walter F."/>
            <person name="Albersmeier A."/>
            <person name="Kalinowski J."/>
            <person name="Ruckert C."/>
        </authorList>
    </citation>
    <scope>NUCLEOTIDE SEQUENCE [LARGE SCALE GENOMIC DNA]</scope>
    <source>
        <strain evidence="3 4">CGMCC 1.15896</strain>
    </source>
</reference>
<comment type="caution">
    <text evidence="3">The sequence shown here is derived from an EMBL/GenBank/DDBJ whole genome shotgun (WGS) entry which is preliminary data.</text>
</comment>
<evidence type="ECO:0000259" key="2">
    <source>
        <dbReference type="Pfam" id="PF03713"/>
    </source>
</evidence>
<dbReference type="Gene3D" id="1.20.1260.10">
    <property type="match status" value="1"/>
</dbReference>
<feature type="chain" id="PRO_5037689152" description="DUF305 domain-containing protein" evidence="1">
    <location>
        <begin position="24"/>
        <end position="163"/>
    </location>
</feature>
<sequence length="163" mass="17477">MNFANTVLMAALAATTLSVPALAQGVEFQLPEQCTSSTGMGNMDHSSMGHGNMHGNQDGGMGSAMMGMMGMDMNLEAMPKHVQENMAKMMITMPAMHEGMMNEDADVAFACGMIAHHQGAIDMAQVLLDHGDDPQMRTLAEEIIDAQVAEIEQMTTWLAENAN</sequence>
<keyword evidence="4" id="KW-1185">Reference proteome</keyword>
<dbReference type="InterPro" id="IPR012347">
    <property type="entry name" value="Ferritin-like"/>
</dbReference>
<organism evidence="3 4">
    <name type="scientific">Pelagibacterium lentulum</name>
    <dbReference type="NCBI Taxonomy" id="2029865"/>
    <lineage>
        <taxon>Bacteria</taxon>
        <taxon>Pseudomonadati</taxon>
        <taxon>Pseudomonadota</taxon>
        <taxon>Alphaproteobacteria</taxon>
        <taxon>Hyphomicrobiales</taxon>
        <taxon>Devosiaceae</taxon>
        <taxon>Pelagibacterium</taxon>
    </lineage>
</organism>
<dbReference type="EMBL" id="BMKB01000002">
    <property type="protein sequence ID" value="GGA43388.1"/>
    <property type="molecule type" value="Genomic_DNA"/>
</dbReference>
<accession>A0A916R981</accession>
<dbReference type="InterPro" id="IPR005183">
    <property type="entry name" value="DUF305_CopM-like"/>
</dbReference>
<protein>
    <recommendedName>
        <fullName evidence="2">DUF305 domain-containing protein</fullName>
    </recommendedName>
</protein>
<proteinExistence type="predicted"/>
<evidence type="ECO:0000256" key="1">
    <source>
        <dbReference type="SAM" id="SignalP"/>
    </source>
</evidence>